<dbReference type="GO" id="GO:0036424">
    <property type="term" value="F:L-phosphoserine phosphatase activity"/>
    <property type="evidence" value="ECO:0007669"/>
    <property type="project" value="TreeGrafter"/>
</dbReference>
<comment type="cofactor">
    <cofactor evidence="1">
        <name>Mg(2+)</name>
        <dbReference type="ChEBI" id="CHEBI:18420"/>
    </cofactor>
</comment>
<keyword evidence="3" id="KW-0479">Metal-binding</keyword>
<gene>
    <name evidence="6" type="ORF">ABNN70_07375</name>
</gene>
<protein>
    <submittedName>
        <fullName evidence="6">MtnX-like HAD-IB family phosphatase</fullName>
        <ecNumber evidence="6">3.1.3.-</ecNumber>
    </submittedName>
</protein>
<dbReference type="InterPro" id="IPR006384">
    <property type="entry name" value="HAD_hydro_PyrdxlP_Pase-like"/>
</dbReference>
<comment type="similarity">
    <text evidence="2">Belongs to the HAD-like hydrolase superfamily. SerB family.</text>
</comment>
<dbReference type="GO" id="GO:0005737">
    <property type="term" value="C:cytoplasm"/>
    <property type="evidence" value="ECO:0007669"/>
    <property type="project" value="TreeGrafter"/>
</dbReference>
<dbReference type="PANTHER" id="PTHR43344:SF21">
    <property type="entry name" value="POLYOL PHOSPHATE PHOSPHATASE PYP1"/>
    <property type="match status" value="1"/>
</dbReference>
<dbReference type="Pfam" id="PF06888">
    <property type="entry name" value="Put_Phosphatase"/>
    <property type="match status" value="1"/>
</dbReference>
<evidence type="ECO:0000256" key="1">
    <source>
        <dbReference type="ARBA" id="ARBA00001946"/>
    </source>
</evidence>
<keyword evidence="5" id="KW-0460">Magnesium</keyword>
<dbReference type="GO" id="GO:0006564">
    <property type="term" value="P:L-serine biosynthetic process"/>
    <property type="evidence" value="ECO:0007669"/>
    <property type="project" value="TreeGrafter"/>
</dbReference>
<dbReference type="AlphaFoldDB" id="A0AAU8IJA0"/>
<evidence type="ECO:0000256" key="3">
    <source>
        <dbReference type="ARBA" id="ARBA00022723"/>
    </source>
</evidence>
<dbReference type="NCBIfam" id="TIGR01488">
    <property type="entry name" value="HAD-SF-IB"/>
    <property type="match status" value="1"/>
</dbReference>
<reference evidence="6" key="1">
    <citation type="submission" date="2024-06" db="EMBL/GenBank/DDBJ databases">
        <authorList>
            <person name="Fan A."/>
            <person name="Zhang F.Y."/>
            <person name="Zhang L."/>
        </authorList>
    </citation>
    <scope>NUCLEOTIDE SEQUENCE</scope>
    <source>
        <strain evidence="6">Y61</strain>
    </source>
</reference>
<accession>A0AAU8IJA0</accession>
<dbReference type="InterPro" id="IPR016965">
    <property type="entry name" value="Pase_PHOSPHO-typ"/>
</dbReference>
<dbReference type="RefSeq" id="WP_353949310.1">
    <property type="nucleotide sequence ID" value="NZ_CP159510.1"/>
</dbReference>
<organism evidence="6">
    <name type="scientific">Sporolactobacillus sp. Y61</name>
    <dbReference type="NCBI Taxonomy" id="3160863"/>
    <lineage>
        <taxon>Bacteria</taxon>
        <taxon>Bacillati</taxon>
        <taxon>Bacillota</taxon>
        <taxon>Bacilli</taxon>
        <taxon>Bacillales</taxon>
        <taxon>Sporolactobacillaceae</taxon>
        <taxon>Sporolactobacillus</taxon>
    </lineage>
</organism>
<dbReference type="NCBIfam" id="TIGR01489">
    <property type="entry name" value="DKMTPPase-SF"/>
    <property type="match status" value="1"/>
</dbReference>
<proteinExistence type="inferred from homology"/>
<keyword evidence="4 6" id="KW-0378">Hydrolase</keyword>
<dbReference type="PANTHER" id="PTHR43344">
    <property type="entry name" value="PHOSPHOSERINE PHOSPHATASE"/>
    <property type="match status" value="1"/>
</dbReference>
<evidence type="ECO:0000256" key="5">
    <source>
        <dbReference type="ARBA" id="ARBA00022842"/>
    </source>
</evidence>
<dbReference type="EMBL" id="CP159510">
    <property type="protein sequence ID" value="XCJ18248.1"/>
    <property type="molecule type" value="Genomic_DNA"/>
</dbReference>
<dbReference type="Gene3D" id="3.40.50.1000">
    <property type="entry name" value="HAD superfamily/HAD-like"/>
    <property type="match status" value="1"/>
</dbReference>
<dbReference type="InterPro" id="IPR050582">
    <property type="entry name" value="HAD-like_SerB"/>
</dbReference>
<dbReference type="Gene3D" id="3.90.1470.20">
    <property type="match status" value="1"/>
</dbReference>
<sequence length="223" mass="25829">MTKQFLFLSDFDGTLSEKDFFHVIIDTYFQKDSEKLYADWDHKVMTDLEYLSRIFQSIGRDEAGIDEDILRIPFDPNAKKVIDHVQRLGGDFVVISAGTDYYIRRIFQHYGISHVRIFSNPGVYANRGIRLNVDPAGKYYSPLYGVDKEKIARDLMQDYQTVFYAGDSRPDLEAALLADTIFAKGKLQPLLDEKKKPYVAIRNFADVEDYLNRHKEVFTDGSR</sequence>
<dbReference type="InterPro" id="IPR023214">
    <property type="entry name" value="HAD_sf"/>
</dbReference>
<dbReference type="SUPFAM" id="SSF56784">
    <property type="entry name" value="HAD-like"/>
    <property type="match status" value="1"/>
</dbReference>
<dbReference type="InterPro" id="IPR036412">
    <property type="entry name" value="HAD-like_sf"/>
</dbReference>
<evidence type="ECO:0000256" key="4">
    <source>
        <dbReference type="ARBA" id="ARBA00022801"/>
    </source>
</evidence>
<evidence type="ECO:0000256" key="2">
    <source>
        <dbReference type="ARBA" id="ARBA00009184"/>
    </source>
</evidence>
<evidence type="ECO:0000313" key="6">
    <source>
        <dbReference type="EMBL" id="XCJ18248.1"/>
    </source>
</evidence>
<name>A0AAU8IJA0_9BACL</name>
<dbReference type="EC" id="3.1.3.-" evidence="6"/>
<dbReference type="GO" id="GO:0000287">
    <property type="term" value="F:magnesium ion binding"/>
    <property type="evidence" value="ECO:0007669"/>
    <property type="project" value="TreeGrafter"/>
</dbReference>